<comment type="caution">
    <text evidence="1">The sequence shown here is derived from an EMBL/GenBank/DDBJ whole genome shotgun (WGS) entry which is preliminary data.</text>
</comment>
<dbReference type="Proteomes" id="UP000790709">
    <property type="component" value="Unassembled WGS sequence"/>
</dbReference>
<protein>
    <submittedName>
        <fullName evidence="1">Uncharacterized protein</fullName>
    </submittedName>
</protein>
<keyword evidence="2" id="KW-1185">Reference proteome</keyword>
<reference evidence="1" key="1">
    <citation type="journal article" date="2021" name="New Phytol.">
        <title>Evolutionary innovations through gain and loss of genes in the ectomycorrhizal Boletales.</title>
        <authorList>
            <person name="Wu G."/>
            <person name="Miyauchi S."/>
            <person name="Morin E."/>
            <person name="Kuo A."/>
            <person name="Drula E."/>
            <person name="Varga T."/>
            <person name="Kohler A."/>
            <person name="Feng B."/>
            <person name="Cao Y."/>
            <person name="Lipzen A."/>
            <person name="Daum C."/>
            <person name="Hundley H."/>
            <person name="Pangilinan J."/>
            <person name="Johnson J."/>
            <person name="Barry K."/>
            <person name="LaButti K."/>
            <person name="Ng V."/>
            <person name="Ahrendt S."/>
            <person name="Min B."/>
            <person name="Choi I.G."/>
            <person name="Park H."/>
            <person name="Plett J.M."/>
            <person name="Magnuson J."/>
            <person name="Spatafora J.W."/>
            <person name="Nagy L.G."/>
            <person name="Henrissat B."/>
            <person name="Grigoriev I.V."/>
            <person name="Yang Z.L."/>
            <person name="Xu J."/>
            <person name="Martin F.M."/>
        </authorList>
    </citation>
    <scope>NUCLEOTIDE SEQUENCE</scope>
    <source>
        <strain evidence="1">KUC20120723A-06</strain>
    </source>
</reference>
<sequence>MSGGHPMQRKPPETSSFVLHLQASRPDAPANLRHGEGTIINKVSTSPVESGVRMEAKEDIVVRASRAWTFDGTGATLTGADAIVRSTSKGDSVSTPPDHSGPVGRPVHDGDDAVGRASGDSGLVPVVLQFDLELGGVSTHPPPARVSQSPPTARKSSRPHMRGCTAGAPFPLCRRTSDSVCCRPENYVDMGSCRNEGRSVNVDDVVRLWRLPRRHSGVLGFSPYRNLGAGAGCGLTPTKSVGCWREEKRGRGRRSRSAGREEWDVSAGSEADGGGGDVVRGAGVVELGVECGGRRGGCEGEGCDEALWSEGVYEEELSMVGTLIVNRCGSGCMGPSM</sequence>
<evidence type="ECO:0000313" key="1">
    <source>
        <dbReference type="EMBL" id="KAH7919149.1"/>
    </source>
</evidence>
<gene>
    <name evidence="1" type="ORF">BV22DRAFT_1051250</name>
</gene>
<dbReference type="EMBL" id="MU266690">
    <property type="protein sequence ID" value="KAH7919149.1"/>
    <property type="molecule type" value="Genomic_DNA"/>
</dbReference>
<proteinExistence type="predicted"/>
<name>A0ACB8B172_9AGAM</name>
<evidence type="ECO:0000313" key="2">
    <source>
        <dbReference type="Proteomes" id="UP000790709"/>
    </source>
</evidence>
<accession>A0ACB8B172</accession>
<organism evidence="1 2">
    <name type="scientific">Leucogyrophana mollusca</name>
    <dbReference type="NCBI Taxonomy" id="85980"/>
    <lineage>
        <taxon>Eukaryota</taxon>
        <taxon>Fungi</taxon>
        <taxon>Dikarya</taxon>
        <taxon>Basidiomycota</taxon>
        <taxon>Agaricomycotina</taxon>
        <taxon>Agaricomycetes</taxon>
        <taxon>Agaricomycetidae</taxon>
        <taxon>Boletales</taxon>
        <taxon>Boletales incertae sedis</taxon>
        <taxon>Leucogyrophana</taxon>
    </lineage>
</organism>